<dbReference type="Gene3D" id="1.25.40.10">
    <property type="entry name" value="Tetratricopeptide repeat domain"/>
    <property type="match status" value="2"/>
</dbReference>
<sequence>MDDNFLESIWAPTGPASSHDILDEQEDASSTMIPGLGKKTETNARRKMYPKEQWLALKPLIYRLYITENQTFTKVAQHLQEHHRFNPTKKQFLRRAKEWGFEKNVKKEERRAILETVDGEGQLEERMLRGRRLDKAKLERWRKREGIVGGGSQNGPADTSKMGEETSSINEDGQSVPPKMDICNDDGTVEEIPRCGNQLRSIPMNLGQTFDPWLAVDVVGSPRLTGLIGALTLELCGGFADLDLSAPYSGEDEDKCDLLDTDEGDGIAVSCTTRAPQTSPTTTRPGFSFHIPALSTQFSTGCHPRMLGPLDELCPFPKVGQRRRLSRHPRSDHLVDEFSLEVEELRCRMKLKELNNMTPSRIADLVESMRSVAQRHYELDHYRLAESWWRRVITCSLAIPGYQPAKLLYACLWVVENLLCQGRVFKALSLHRDLHQKITKLVGPEHELAIFSKSLLANLHNNIGENQSDLVISREILQTCLLRYGVRDILTVGTMVSLGQVLIVVGQLKEADAILRTLVELECEILANAERDVIETQRALDGMTALAWSLRAQGRFDDSGNVLHLAEGQFAHTLLIEKLWCWHFYVETVHVLRAKGQLLESEEMIRAILRQAPSHPDWEIMNSMELLADLLRQTGRRTEEAKWRQNIFLMGIELYGIDNRYSRWDCEDLGFCYADLGRYDDAVHHFQQTIEKLALRQDGDSDDRASYIKKIREWICLVEERRKEDEGWETQSSLDEGWETQSILDEDAHENLTDVPLAVDFS</sequence>
<evidence type="ECO:0000259" key="2">
    <source>
        <dbReference type="Pfam" id="PF14420"/>
    </source>
</evidence>
<name>A0A2J6SSU8_9HELO</name>
<dbReference type="InterPro" id="IPR025676">
    <property type="entry name" value="Clr5_dom"/>
</dbReference>
<evidence type="ECO:0000256" key="1">
    <source>
        <dbReference type="SAM" id="MobiDB-lite"/>
    </source>
</evidence>
<protein>
    <recommendedName>
        <fullName evidence="2">Clr5 domain-containing protein</fullName>
    </recommendedName>
</protein>
<dbReference type="PANTHER" id="PTHR38788">
    <property type="entry name" value="CLR5 DOMAIN-CONTAINING PROTEIN"/>
    <property type="match status" value="1"/>
</dbReference>
<gene>
    <name evidence="3" type="ORF">K444DRAFT_131084</name>
</gene>
<organism evidence="3 4">
    <name type="scientific">Hyaloscypha bicolor E</name>
    <dbReference type="NCBI Taxonomy" id="1095630"/>
    <lineage>
        <taxon>Eukaryota</taxon>
        <taxon>Fungi</taxon>
        <taxon>Dikarya</taxon>
        <taxon>Ascomycota</taxon>
        <taxon>Pezizomycotina</taxon>
        <taxon>Leotiomycetes</taxon>
        <taxon>Helotiales</taxon>
        <taxon>Hyaloscyphaceae</taxon>
        <taxon>Hyaloscypha</taxon>
        <taxon>Hyaloscypha bicolor</taxon>
    </lineage>
</organism>
<dbReference type="InterPro" id="IPR011990">
    <property type="entry name" value="TPR-like_helical_dom_sf"/>
</dbReference>
<keyword evidence="4" id="KW-1185">Reference proteome</keyword>
<accession>A0A2J6SSU8</accession>
<proteinExistence type="predicted"/>
<dbReference type="GeneID" id="36578532"/>
<feature type="region of interest" description="Disordered" evidence="1">
    <location>
        <begin position="146"/>
        <end position="179"/>
    </location>
</feature>
<evidence type="ECO:0000313" key="4">
    <source>
        <dbReference type="Proteomes" id="UP000235371"/>
    </source>
</evidence>
<evidence type="ECO:0000313" key="3">
    <source>
        <dbReference type="EMBL" id="PMD53854.1"/>
    </source>
</evidence>
<dbReference type="STRING" id="1095630.A0A2J6SSU8"/>
<dbReference type="AlphaFoldDB" id="A0A2J6SSU8"/>
<dbReference type="InParanoid" id="A0A2J6SSU8"/>
<reference evidence="3 4" key="1">
    <citation type="submission" date="2016-04" db="EMBL/GenBank/DDBJ databases">
        <title>A degradative enzymes factory behind the ericoid mycorrhizal symbiosis.</title>
        <authorList>
            <consortium name="DOE Joint Genome Institute"/>
            <person name="Martino E."/>
            <person name="Morin E."/>
            <person name="Grelet G."/>
            <person name="Kuo A."/>
            <person name="Kohler A."/>
            <person name="Daghino S."/>
            <person name="Barry K."/>
            <person name="Choi C."/>
            <person name="Cichocki N."/>
            <person name="Clum A."/>
            <person name="Copeland A."/>
            <person name="Hainaut M."/>
            <person name="Haridas S."/>
            <person name="Labutti K."/>
            <person name="Lindquist E."/>
            <person name="Lipzen A."/>
            <person name="Khouja H.-R."/>
            <person name="Murat C."/>
            <person name="Ohm R."/>
            <person name="Olson A."/>
            <person name="Spatafora J."/>
            <person name="Veneault-Fourrey C."/>
            <person name="Henrissat B."/>
            <person name="Grigoriev I."/>
            <person name="Martin F."/>
            <person name="Perotto S."/>
        </authorList>
    </citation>
    <scope>NUCLEOTIDE SEQUENCE [LARGE SCALE GENOMIC DNA]</scope>
    <source>
        <strain evidence="3 4">E</strain>
    </source>
</reference>
<dbReference type="PANTHER" id="PTHR38788:SF3">
    <property type="entry name" value="CLR5 DOMAIN-CONTAINING PROTEIN"/>
    <property type="match status" value="1"/>
</dbReference>
<dbReference type="RefSeq" id="XP_024730758.1">
    <property type="nucleotide sequence ID" value="XM_024870450.1"/>
</dbReference>
<feature type="domain" description="Clr5" evidence="2">
    <location>
        <begin position="51"/>
        <end position="103"/>
    </location>
</feature>
<dbReference type="Proteomes" id="UP000235371">
    <property type="component" value="Unassembled WGS sequence"/>
</dbReference>
<dbReference type="OrthoDB" id="3521172at2759"/>
<dbReference type="SUPFAM" id="SSF48452">
    <property type="entry name" value="TPR-like"/>
    <property type="match status" value="1"/>
</dbReference>
<dbReference type="EMBL" id="KZ613866">
    <property type="protein sequence ID" value="PMD53854.1"/>
    <property type="molecule type" value="Genomic_DNA"/>
</dbReference>
<dbReference type="Pfam" id="PF14420">
    <property type="entry name" value="Clr5"/>
    <property type="match status" value="1"/>
</dbReference>